<evidence type="ECO:0008006" key="3">
    <source>
        <dbReference type="Google" id="ProtNLM"/>
    </source>
</evidence>
<protein>
    <recommendedName>
        <fullName evidence="3">Type II toxin-antitoxin system HicB family antitoxin</fullName>
    </recommendedName>
</protein>
<evidence type="ECO:0000313" key="1">
    <source>
        <dbReference type="EMBL" id="THV41122.1"/>
    </source>
</evidence>
<sequence>MTYKVTAKAWEHGWELHIEGIGVTQSEGFEDAEAMVRDYLELDGLDSASPIDITFEFRGSDSLQAA</sequence>
<dbReference type="Proteomes" id="UP000308760">
    <property type="component" value="Unassembled WGS sequence"/>
</dbReference>
<evidence type="ECO:0000313" key="2">
    <source>
        <dbReference type="Proteomes" id="UP000308760"/>
    </source>
</evidence>
<proteinExistence type="predicted"/>
<keyword evidence="2" id="KW-1185">Reference proteome</keyword>
<dbReference type="RefSeq" id="WP_136535012.1">
    <property type="nucleotide sequence ID" value="NZ_STGY01000052.1"/>
</dbReference>
<dbReference type="EMBL" id="STGY01000052">
    <property type="protein sequence ID" value="THV41122.1"/>
    <property type="molecule type" value="Genomic_DNA"/>
</dbReference>
<organism evidence="1 2">
    <name type="scientific">Glycomyces buryatensis</name>
    <dbReference type="NCBI Taxonomy" id="2570927"/>
    <lineage>
        <taxon>Bacteria</taxon>
        <taxon>Bacillati</taxon>
        <taxon>Actinomycetota</taxon>
        <taxon>Actinomycetes</taxon>
        <taxon>Glycomycetales</taxon>
        <taxon>Glycomycetaceae</taxon>
        <taxon>Glycomyces</taxon>
    </lineage>
</organism>
<comment type="caution">
    <text evidence="1">The sequence shown here is derived from an EMBL/GenBank/DDBJ whole genome shotgun (WGS) entry which is preliminary data.</text>
</comment>
<accession>A0A4S8QDG3</accession>
<reference evidence="1 2" key="2">
    <citation type="submission" date="2019-05" db="EMBL/GenBank/DDBJ databases">
        <title>Glycomyces buryatensis sp. nov.</title>
        <authorList>
            <person name="Nikitina E."/>
        </authorList>
    </citation>
    <scope>NUCLEOTIDE SEQUENCE [LARGE SCALE GENOMIC DNA]</scope>
    <source>
        <strain evidence="1 2">18</strain>
    </source>
</reference>
<gene>
    <name evidence="1" type="ORF">FAB82_13230</name>
</gene>
<dbReference type="OrthoDB" id="3731619at2"/>
<dbReference type="AlphaFoldDB" id="A0A4S8QDG3"/>
<reference evidence="2" key="1">
    <citation type="submission" date="2019-04" db="EMBL/GenBank/DDBJ databases">
        <title>Nocardioides xinjiangensis sp. nov.</title>
        <authorList>
            <person name="Liu S."/>
        </authorList>
    </citation>
    <scope>NUCLEOTIDE SEQUENCE [LARGE SCALE GENOMIC DNA]</scope>
    <source>
        <strain evidence="2">18</strain>
    </source>
</reference>
<name>A0A4S8QDG3_9ACTN</name>